<dbReference type="Proteomes" id="UP000324222">
    <property type="component" value="Unassembled WGS sequence"/>
</dbReference>
<comment type="caution">
    <text evidence="2">The sequence shown here is derived from an EMBL/GenBank/DDBJ whole genome shotgun (WGS) entry which is preliminary data.</text>
</comment>
<feature type="transmembrane region" description="Helical" evidence="1">
    <location>
        <begin position="13"/>
        <end position="32"/>
    </location>
</feature>
<keyword evidence="1" id="KW-1133">Transmembrane helix</keyword>
<dbReference type="AlphaFoldDB" id="A0A5B7GEH6"/>
<evidence type="ECO:0000256" key="1">
    <source>
        <dbReference type="SAM" id="Phobius"/>
    </source>
</evidence>
<keyword evidence="1" id="KW-0472">Membrane</keyword>
<gene>
    <name evidence="2" type="ORF">E2C01_049680</name>
</gene>
<evidence type="ECO:0000313" key="2">
    <source>
        <dbReference type="EMBL" id="MPC55737.1"/>
    </source>
</evidence>
<proteinExistence type="predicted"/>
<dbReference type="EMBL" id="VSRR010013401">
    <property type="protein sequence ID" value="MPC55737.1"/>
    <property type="molecule type" value="Genomic_DNA"/>
</dbReference>
<reference evidence="2 3" key="1">
    <citation type="submission" date="2019-05" db="EMBL/GenBank/DDBJ databases">
        <title>Another draft genome of Portunus trituberculatus and its Hox gene families provides insights of decapod evolution.</title>
        <authorList>
            <person name="Jeong J.-H."/>
            <person name="Song I."/>
            <person name="Kim S."/>
            <person name="Choi T."/>
            <person name="Kim D."/>
            <person name="Ryu S."/>
            <person name="Kim W."/>
        </authorList>
    </citation>
    <scope>NUCLEOTIDE SEQUENCE [LARGE SCALE GENOMIC DNA]</scope>
    <source>
        <tissue evidence="2">Muscle</tissue>
    </source>
</reference>
<accession>A0A5B7GEH6</accession>
<organism evidence="2 3">
    <name type="scientific">Portunus trituberculatus</name>
    <name type="common">Swimming crab</name>
    <name type="synonym">Neptunus trituberculatus</name>
    <dbReference type="NCBI Taxonomy" id="210409"/>
    <lineage>
        <taxon>Eukaryota</taxon>
        <taxon>Metazoa</taxon>
        <taxon>Ecdysozoa</taxon>
        <taxon>Arthropoda</taxon>
        <taxon>Crustacea</taxon>
        <taxon>Multicrustacea</taxon>
        <taxon>Malacostraca</taxon>
        <taxon>Eumalacostraca</taxon>
        <taxon>Eucarida</taxon>
        <taxon>Decapoda</taxon>
        <taxon>Pleocyemata</taxon>
        <taxon>Brachyura</taxon>
        <taxon>Eubrachyura</taxon>
        <taxon>Portunoidea</taxon>
        <taxon>Portunidae</taxon>
        <taxon>Portuninae</taxon>
        <taxon>Portunus</taxon>
    </lineage>
</organism>
<evidence type="ECO:0000313" key="3">
    <source>
        <dbReference type="Proteomes" id="UP000324222"/>
    </source>
</evidence>
<protein>
    <submittedName>
        <fullName evidence="2">Uncharacterized protein</fullName>
    </submittedName>
</protein>
<sequence length="67" mass="6639">MVRVVVVSAGEEAVIFVVMVVVLAMVGIPMVTADDEGVRGVSASCGGGGGGGEAAFEVISDLRDADN</sequence>
<keyword evidence="1" id="KW-0812">Transmembrane</keyword>
<name>A0A5B7GEH6_PORTR</name>
<keyword evidence="3" id="KW-1185">Reference proteome</keyword>